<dbReference type="Gene3D" id="3.40.1190.20">
    <property type="match status" value="1"/>
</dbReference>
<keyword evidence="2" id="KW-0808">Transferase</keyword>
<keyword evidence="8" id="KW-1185">Reference proteome</keyword>
<dbReference type="PANTHER" id="PTHR43085:SF1">
    <property type="entry name" value="PSEUDOURIDINE KINASE-RELATED"/>
    <property type="match status" value="1"/>
</dbReference>
<organism evidence="7 8">
    <name type="scientific">Paenibacillus profundus</name>
    <dbReference type="NCBI Taxonomy" id="1173085"/>
    <lineage>
        <taxon>Bacteria</taxon>
        <taxon>Bacillati</taxon>
        <taxon>Bacillota</taxon>
        <taxon>Bacilli</taxon>
        <taxon>Bacillales</taxon>
        <taxon>Paenibacillaceae</taxon>
        <taxon>Paenibacillus</taxon>
    </lineage>
</organism>
<proteinExistence type="inferred from homology"/>
<dbReference type="EMBL" id="JAJNBZ010000020">
    <property type="protein sequence ID" value="MCE5171781.1"/>
    <property type="molecule type" value="Genomic_DNA"/>
</dbReference>
<evidence type="ECO:0000256" key="4">
    <source>
        <dbReference type="ARBA" id="ARBA00022777"/>
    </source>
</evidence>
<protein>
    <submittedName>
        <fullName evidence="7">Sugar kinase</fullName>
    </submittedName>
</protein>
<dbReference type="SUPFAM" id="SSF53613">
    <property type="entry name" value="Ribokinase-like"/>
    <property type="match status" value="1"/>
</dbReference>
<keyword evidence="4 7" id="KW-0418">Kinase</keyword>
<dbReference type="PANTHER" id="PTHR43085">
    <property type="entry name" value="HEXOKINASE FAMILY MEMBER"/>
    <property type="match status" value="1"/>
</dbReference>
<evidence type="ECO:0000313" key="7">
    <source>
        <dbReference type="EMBL" id="MCE5171781.1"/>
    </source>
</evidence>
<comment type="similarity">
    <text evidence="1">Belongs to the carbohydrate kinase PfkB family.</text>
</comment>
<dbReference type="Proteomes" id="UP001199916">
    <property type="component" value="Unassembled WGS sequence"/>
</dbReference>
<accession>A0ABS8YJ20</accession>
<name>A0ABS8YJ20_9BACL</name>
<evidence type="ECO:0000256" key="2">
    <source>
        <dbReference type="ARBA" id="ARBA00022679"/>
    </source>
</evidence>
<comment type="caution">
    <text evidence="7">The sequence shown here is derived from an EMBL/GenBank/DDBJ whole genome shotgun (WGS) entry which is preliminary data.</text>
</comment>
<dbReference type="InterPro" id="IPR029056">
    <property type="entry name" value="Ribokinase-like"/>
</dbReference>
<dbReference type="RefSeq" id="WP_233698147.1">
    <property type="nucleotide sequence ID" value="NZ_JAJNBZ010000020.1"/>
</dbReference>
<reference evidence="7 8" key="1">
    <citation type="submission" date="2021-11" db="EMBL/GenBank/DDBJ databases">
        <title>Draft genome sequence of Paenibacillus profundus YoMME, a new Gram-positive bacteria with exoelectrogenic properties.</title>
        <authorList>
            <person name="Hubenova Y."/>
            <person name="Hubenova E."/>
            <person name="Manasiev Y."/>
            <person name="Peykov S."/>
            <person name="Mitov M."/>
        </authorList>
    </citation>
    <scope>NUCLEOTIDE SEQUENCE [LARGE SCALE GENOMIC DNA]</scope>
    <source>
        <strain evidence="7 8">YoMME</strain>
    </source>
</reference>
<evidence type="ECO:0000256" key="3">
    <source>
        <dbReference type="ARBA" id="ARBA00022741"/>
    </source>
</evidence>
<dbReference type="CDD" id="cd01166">
    <property type="entry name" value="KdgK"/>
    <property type="match status" value="1"/>
</dbReference>
<dbReference type="InterPro" id="IPR002173">
    <property type="entry name" value="Carboh/pur_kinase_PfkB_CS"/>
</dbReference>
<sequence>MQALSRGIEPEVVTFGESMALFSSADTRGLEYAQTVGKSFGGAESNVAIGLARLGHRAGWCGRLGKDPLGLHIWKAIRGEGVDVSRAALVGDAPTGLMMRELVAGKSSVYYYRRGSAASRMAPEHLDMEYISSARMLHVTGITCALSDNSADTVAAAVRSAKAAGVKVCFDPNLRLKLWSIEEARARLLPLSLEADYFMPGLDELKLLYDTEDEAAIFKRLSALPGISIVKGGQGENYVVQGSHIEKVSYELVEHVVDTVGAGDAFCAGFLSGILRGSTPVEAVSFGNVMGAMVVQAFGDWEAMPTWEQVQASLTNAVHIER</sequence>
<dbReference type="InterPro" id="IPR050306">
    <property type="entry name" value="PfkB_Carbo_kinase"/>
</dbReference>
<dbReference type="PROSITE" id="PS00584">
    <property type="entry name" value="PFKB_KINASES_2"/>
    <property type="match status" value="1"/>
</dbReference>
<feature type="domain" description="Carbohydrate kinase PfkB" evidence="6">
    <location>
        <begin position="11"/>
        <end position="306"/>
    </location>
</feature>
<keyword evidence="3" id="KW-0547">Nucleotide-binding</keyword>
<dbReference type="InterPro" id="IPR011611">
    <property type="entry name" value="PfkB_dom"/>
</dbReference>
<evidence type="ECO:0000256" key="5">
    <source>
        <dbReference type="ARBA" id="ARBA00022840"/>
    </source>
</evidence>
<keyword evidence="5" id="KW-0067">ATP-binding</keyword>
<evidence type="ECO:0000259" key="6">
    <source>
        <dbReference type="Pfam" id="PF00294"/>
    </source>
</evidence>
<evidence type="ECO:0000313" key="8">
    <source>
        <dbReference type="Proteomes" id="UP001199916"/>
    </source>
</evidence>
<dbReference type="GO" id="GO:0016301">
    <property type="term" value="F:kinase activity"/>
    <property type="evidence" value="ECO:0007669"/>
    <property type="project" value="UniProtKB-KW"/>
</dbReference>
<dbReference type="Pfam" id="PF00294">
    <property type="entry name" value="PfkB"/>
    <property type="match status" value="1"/>
</dbReference>
<gene>
    <name evidence="7" type="ORF">LQV63_21105</name>
</gene>
<evidence type="ECO:0000256" key="1">
    <source>
        <dbReference type="ARBA" id="ARBA00010688"/>
    </source>
</evidence>